<keyword evidence="4" id="KW-0285">Flavoprotein</keyword>
<dbReference type="EC" id="1.4.3.4" evidence="3"/>
<dbReference type="Ensembl" id="ENSCINT00000034677.1">
    <property type="protein sequence ID" value="ENSCINP00000035764.1"/>
    <property type="gene ID" value="ENSCING00000017933.1"/>
</dbReference>
<dbReference type="PANTHER" id="PTHR43563">
    <property type="entry name" value="AMINE OXIDASE"/>
    <property type="match status" value="1"/>
</dbReference>
<comment type="subcellular location">
    <subcellularLocation>
        <location evidence="1">Mitochondrion outer membrane</location>
        <topology evidence="1">Single-pass type IV membrane protein</topology>
        <orientation evidence="1">Cytoplasmic side</orientation>
    </subcellularLocation>
</comment>
<dbReference type="GO" id="GO:0005741">
    <property type="term" value="C:mitochondrial outer membrane"/>
    <property type="evidence" value="ECO:0007669"/>
    <property type="project" value="UniProtKB-SubCell"/>
</dbReference>
<evidence type="ECO:0000256" key="4">
    <source>
        <dbReference type="ARBA" id="ARBA00022630"/>
    </source>
</evidence>
<evidence type="ECO:0000256" key="2">
    <source>
        <dbReference type="ARBA" id="ARBA00005995"/>
    </source>
</evidence>
<evidence type="ECO:0000256" key="5">
    <source>
        <dbReference type="ARBA" id="ARBA00022827"/>
    </source>
</evidence>
<sequence length="118" mass="13158">MQPGCLMYFHQALWIPFIRVHWGGTETARRWVGYLDGAVESGVRAADEVLDRIKGNPMQRSVATSSIYSSNLPWGKVGQPSRVPTLFKWSIGLAIVSFTAYAAYSYMDHIKSCITSKA</sequence>
<dbReference type="InParanoid" id="H2Y1I0"/>
<comment type="catalytic activity">
    <reaction evidence="6">
        <text>a secondary aliphatic amine + O2 + H2O = a primary amine + an aldehyde + H2O2</text>
        <dbReference type="Rhea" id="RHEA:26414"/>
        <dbReference type="ChEBI" id="CHEBI:15377"/>
        <dbReference type="ChEBI" id="CHEBI:15379"/>
        <dbReference type="ChEBI" id="CHEBI:16240"/>
        <dbReference type="ChEBI" id="CHEBI:17478"/>
        <dbReference type="ChEBI" id="CHEBI:58855"/>
        <dbReference type="ChEBI" id="CHEBI:65296"/>
        <dbReference type="EC" id="1.4.3.4"/>
    </reaction>
</comment>
<dbReference type="Proteomes" id="UP000008144">
    <property type="component" value="Unassembled WGS sequence"/>
</dbReference>
<keyword evidence="5" id="KW-0274">FAD</keyword>
<evidence type="ECO:0000256" key="3">
    <source>
        <dbReference type="ARBA" id="ARBA00012804"/>
    </source>
</evidence>
<dbReference type="PANTHER" id="PTHR43563:SF1">
    <property type="entry name" value="AMINE OXIDASE [FLAVIN-CONTAINING] B"/>
    <property type="match status" value="1"/>
</dbReference>
<evidence type="ECO:0000256" key="6">
    <source>
        <dbReference type="ARBA" id="ARBA00048448"/>
    </source>
</evidence>
<proteinExistence type="inferred from homology"/>
<protein>
    <recommendedName>
        <fullName evidence="3">monoamine oxidase</fullName>
        <ecNumber evidence="3">1.4.3.4</ecNumber>
    </recommendedName>
</protein>
<comment type="similarity">
    <text evidence="2">Belongs to the flavin monoamine oxidase family.</text>
</comment>
<evidence type="ECO:0000313" key="9">
    <source>
        <dbReference type="Proteomes" id="UP000008144"/>
    </source>
</evidence>
<organism evidence="8 9">
    <name type="scientific">Ciona intestinalis</name>
    <name type="common">Transparent sea squirt</name>
    <name type="synonym">Ascidia intestinalis</name>
    <dbReference type="NCBI Taxonomy" id="7719"/>
    <lineage>
        <taxon>Eukaryota</taxon>
        <taxon>Metazoa</taxon>
        <taxon>Chordata</taxon>
        <taxon>Tunicata</taxon>
        <taxon>Ascidiacea</taxon>
        <taxon>Phlebobranchia</taxon>
        <taxon>Cionidae</taxon>
        <taxon>Ciona</taxon>
    </lineage>
</organism>
<dbReference type="STRING" id="7719.ENSCINP00000035764"/>
<reference evidence="8" key="2">
    <citation type="submission" date="2025-08" db="UniProtKB">
        <authorList>
            <consortium name="Ensembl"/>
        </authorList>
    </citation>
    <scope>IDENTIFICATION</scope>
</reference>
<dbReference type="InterPro" id="IPR002937">
    <property type="entry name" value="Amino_oxidase"/>
</dbReference>
<evidence type="ECO:0000313" key="8">
    <source>
        <dbReference type="Ensembl" id="ENSCINP00000035764.1"/>
    </source>
</evidence>
<dbReference type="Gene3D" id="3.50.50.60">
    <property type="entry name" value="FAD/NAD(P)-binding domain"/>
    <property type="match status" value="1"/>
</dbReference>
<dbReference type="GO" id="GO:0097621">
    <property type="term" value="F:monoamine oxidase activity"/>
    <property type="evidence" value="ECO:0007669"/>
    <property type="project" value="UniProtKB-EC"/>
</dbReference>
<dbReference type="HOGENOM" id="CLU_2072296_0_0_1"/>
<reference evidence="9" key="1">
    <citation type="journal article" date="2002" name="Science">
        <title>The draft genome of Ciona intestinalis: insights into chordate and vertebrate origins.</title>
        <authorList>
            <person name="Dehal P."/>
            <person name="Satou Y."/>
            <person name="Campbell R.K."/>
            <person name="Chapman J."/>
            <person name="Degnan B."/>
            <person name="De Tomaso A."/>
            <person name="Davidson B."/>
            <person name="Di Gregorio A."/>
            <person name="Gelpke M."/>
            <person name="Goodstein D.M."/>
            <person name="Harafuji N."/>
            <person name="Hastings K.E."/>
            <person name="Ho I."/>
            <person name="Hotta K."/>
            <person name="Huang W."/>
            <person name="Kawashima T."/>
            <person name="Lemaire P."/>
            <person name="Martinez D."/>
            <person name="Meinertzhagen I.A."/>
            <person name="Necula S."/>
            <person name="Nonaka M."/>
            <person name="Putnam N."/>
            <person name="Rash S."/>
            <person name="Saiga H."/>
            <person name="Satake M."/>
            <person name="Terry A."/>
            <person name="Yamada L."/>
            <person name="Wang H.G."/>
            <person name="Awazu S."/>
            <person name="Azumi K."/>
            <person name="Boore J."/>
            <person name="Branno M."/>
            <person name="Chin-Bow S."/>
            <person name="DeSantis R."/>
            <person name="Doyle S."/>
            <person name="Francino P."/>
            <person name="Keys D.N."/>
            <person name="Haga S."/>
            <person name="Hayashi H."/>
            <person name="Hino K."/>
            <person name="Imai K.S."/>
            <person name="Inaba K."/>
            <person name="Kano S."/>
            <person name="Kobayashi K."/>
            <person name="Kobayashi M."/>
            <person name="Lee B.I."/>
            <person name="Makabe K.W."/>
            <person name="Manohar C."/>
            <person name="Matassi G."/>
            <person name="Medina M."/>
            <person name="Mochizuki Y."/>
            <person name="Mount S."/>
            <person name="Morishita T."/>
            <person name="Miura S."/>
            <person name="Nakayama A."/>
            <person name="Nishizaka S."/>
            <person name="Nomoto H."/>
            <person name="Ohta F."/>
            <person name="Oishi K."/>
            <person name="Rigoutsos I."/>
            <person name="Sano M."/>
            <person name="Sasaki A."/>
            <person name="Sasakura Y."/>
            <person name="Shoguchi E."/>
            <person name="Shin-i T."/>
            <person name="Spagnuolo A."/>
            <person name="Stainier D."/>
            <person name="Suzuki M.M."/>
            <person name="Tassy O."/>
            <person name="Takatori N."/>
            <person name="Tokuoka M."/>
            <person name="Yagi K."/>
            <person name="Yoshizaki F."/>
            <person name="Wada S."/>
            <person name="Zhang C."/>
            <person name="Hyatt P.D."/>
            <person name="Larimer F."/>
            <person name="Detter C."/>
            <person name="Doggett N."/>
            <person name="Glavina T."/>
            <person name="Hawkins T."/>
            <person name="Richardson P."/>
            <person name="Lucas S."/>
            <person name="Kohara Y."/>
            <person name="Levine M."/>
            <person name="Satoh N."/>
            <person name="Rokhsar D.S."/>
        </authorList>
    </citation>
    <scope>NUCLEOTIDE SEQUENCE [LARGE SCALE GENOMIC DNA]</scope>
</reference>
<dbReference type="SUPFAM" id="SSF51905">
    <property type="entry name" value="FAD/NAD(P)-binding domain"/>
    <property type="match status" value="1"/>
</dbReference>
<feature type="domain" description="Amine oxidase" evidence="7">
    <location>
        <begin position="17"/>
        <end position="50"/>
    </location>
</feature>
<reference evidence="8" key="3">
    <citation type="submission" date="2025-09" db="UniProtKB">
        <authorList>
            <consortium name="Ensembl"/>
        </authorList>
    </citation>
    <scope>IDENTIFICATION</scope>
</reference>
<dbReference type="InterPro" id="IPR050703">
    <property type="entry name" value="Flavin_MAO"/>
</dbReference>
<keyword evidence="9" id="KW-1185">Reference proteome</keyword>
<dbReference type="AlphaFoldDB" id="H2Y1I0"/>
<accession>H2Y1I0</accession>
<dbReference type="InterPro" id="IPR036188">
    <property type="entry name" value="FAD/NAD-bd_sf"/>
</dbReference>
<evidence type="ECO:0000259" key="7">
    <source>
        <dbReference type="Pfam" id="PF01593"/>
    </source>
</evidence>
<dbReference type="Pfam" id="PF01593">
    <property type="entry name" value="Amino_oxidase"/>
    <property type="match status" value="1"/>
</dbReference>
<evidence type="ECO:0000256" key="1">
    <source>
        <dbReference type="ARBA" id="ARBA00004362"/>
    </source>
</evidence>
<name>H2Y1I0_CIOIN</name>